<evidence type="ECO:0000313" key="1">
    <source>
        <dbReference type="EMBL" id="QWM90972.2"/>
    </source>
</evidence>
<name>A0AA48WX54_9CAUD</name>
<gene>
    <name evidence="1" type="primary">gp_73473</name>
</gene>
<sequence>MYYVIELTCIGPKIKETFKSRELAVQYTTALHGNYPDKHYQITKVELDTDNIEQT</sequence>
<dbReference type="Proteomes" id="UP000827937">
    <property type="component" value="Segment"/>
</dbReference>
<proteinExistence type="predicted"/>
<dbReference type="EMBL" id="MZ130495">
    <property type="protein sequence ID" value="QWM90972.2"/>
    <property type="molecule type" value="Genomic_DNA"/>
</dbReference>
<reference evidence="1 2" key="1">
    <citation type="submission" date="2021-04" db="EMBL/GenBank/DDBJ databases">
        <authorList>
            <person name="Shkoporov A.N."/>
            <person name="Stockdale S.R."/>
            <person name="Guerin E."/>
            <person name="Ross R.P."/>
            <person name="Hill C."/>
        </authorList>
    </citation>
    <scope>NUCLEOTIDE SEQUENCE [LARGE SCALE GENOMIC DNA]</scope>
    <source>
        <strain evidence="2">cr150_1</strain>
    </source>
</reference>
<organism evidence="1 2">
    <name type="scientific">uncultured phage cr150_1</name>
    <dbReference type="NCBI Taxonomy" id="2986413"/>
    <lineage>
        <taxon>Viruses</taxon>
        <taxon>Duplodnaviria</taxon>
        <taxon>Heunggongvirae</taxon>
        <taxon>Uroviricota</taxon>
        <taxon>Caudoviricetes</taxon>
        <taxon>Crassvirales</taxon>
        <taxon>Suoliviridae</taxon>
        <taxon>Loutivirinae</taxon>
        <taxon>Blohavirus</taxon>
        <taxon>Blohavirus faecalis</taxon>
    </lineage>
</organism>
<protein>
    <submittedName>
        <fullName evidence="1">Uncharacterized protein</fullName>
    </submittedName>
</protein>
<accession>A0AA48WX54</accession>
<keyword evidence="2" id="KW-1185">Reference proteome</keyword>
<evidence type="ECO:0000313" key="2">
    <source>
        <dbReference type="Proteomes" id="UP000827937"/>
    </source>
</evidence>